<dbReference type="AlphaFoldDB" id="A0A1H8XAI1"/>
<evidence type="ECO:0000313" key="2">
    <source>
        <dbReference type="Proteomes" id="UP000198847"/>
    </source>
</evidence>
<dbReference type="Proteomes" id="UP000198847">
    <property type="component" value="Unassembled WGS sequence"/>
</dbReference>
<sequence length="70" mass="7918">MAQISIMTTIMYTMWMNGCKFGRKAVEQIMEGGKSNRVIEAAFMLGTLVIYENPYCCCFLAKSLEQGMFS</sequence>
<reference evidence="1 2" key="1">
    <citation type="submission" date="2016-10" db="EMBL/GenBank/DDBJ databases">
        <authorList>
            <person name="de Groot N.N."/>
        </authorList>
    </citation>
    <scope>NUCLEOTIDE SEQUENCE [LARGE SCALE GENOMIC DNA]</scope>
    <source>
        <strain evidence="1 2">DSM 13305</strain>
    </source>
</reference>
<evidence type="ECO:0000313" key="1">
    <source>
        <dbReference type="EMBL" id="SEP36930.1"/>
    </source>
</evidence>
<gene>
    <name evidence="1" type="ORF">SAMN04490178_12179</name>
</gene>
<dbReference type="EMBL" id="FODY01000021">
    <property type="protein sequence ID" value="SEP36930.1"/>
    <property type="molecule type" value="Genomic_DNA"/>
</dbReference>
<protein>
    <submittedName>
        <fullName evidence="1">PTS system, mannose-specific IID component</fullName>
    </submittedName>
</protein>
<accession>A0A1H8XAI1</accession>
<proteinExistence type="predicted"/>
<organism evidence="1 2">
    <name type="scientific">Propionispora vibrioides</name>
    <dbReference type="NCBI Taxonomy" id="112903"/>
    <lineage>
        <taxon>Bacteria</taxon>
        <taxon>Bacillati</taxon>
        <taxon>Bacillota</taxon>
        <taxon>Negativicutes</taxon>
        <taxon>Selenomonadales</taxon>
        <taxon>Sporomusaceae</taxon>
        <taxon>Propionispora</taxon>
    </lineage>
</organism>
<keyword evidence="2" id="KW-1185">Reference proteome</keyword>
<dbReference type="RefSeq" id="WP_091749529.1">
    <property type="nucleotide sequence ID" value="NZ_FODY01000021.1"/>
</dbReference>
<name>A0A1H8XAI1_9FIRM</name>
<dbReference type="STRING" id="112903.SAMN04490178_12179"/>